<dbReference type="InterPro" id="IPR053843">
    <property type="entry name" value="DnaD_N"/>
</dbReference>
<feature type="domain" description="DnaD N-terminal" evidence="4">
    <location>
        <begin position="21"/>
        <end position="119"/>
    </location>
</feature>
<dbReference type="Proteomes" id="UP000184079">
    <property type="component" value="Unassembled WGS sequence"/>
</dbReference>
<accession>A0A1M5LEW1</accession>
<evidence type="ECO:0000259" key="4">
    <source>
        <dbReference type="Pfam" id="PF21984"/>
    </source>
</evidence>
<dbReference type="Gene3D" id="1.10.10.630">
    <property type="entry name" value="DnaD domain-like"/>
    <property type="match status" value="1"/>
</dbReference>
<feature type="domain" description="DnaB/C C-terminal" evidence="3">
    <location>
        <begin position="131"/>
        <end position="200"/>
    </location>
</feature>
<evidence type="ECO:0000256" key="1">
    <source>
        <dbReference type="ARBA" id="ARBA00093462"/>
    </source>
</evidence>
<dbReference type="SUPFAM" id="SSF158499">
    <property type="entry name" value="DnaD domain-like"/>
    <property type="match status" value="1"/>
</dbReference>
<dbReference type="Pfam" id="PF07261">
    <property type="entry name" value="DnaB_2"/>
    <property type="match status" value="1"/>
</dbReference>
<dbReference type="InterPro" id="IPR006343">
    <property type="entry name" value="DnaB/C_C"/>
</dbReference>
<name>A0A1M5LEW1_9BACI</name>
<dbReference type="InterPro" id="IPR053162">
    <property type="entry name" value="DnaD"/>
</dbReference>
<keyword evidence="6" id="KW-1185">Reference proteome</keyword>
<feature type="compositionally biased region" description="Polar residues" evidence="2">
    <location>
        <begin position="211"/>
        <end position="222"/>
    </location>
</feature>
<dbReference type="PANTHER" id="PTHR37293:SF6">
    <property type="entry name" value="DNA REPLICATION PROTEIN DNAD"/>
    <property type="match status" value="1"/>
</dbReference>
<comment type="similarity">
    <text evidence="1">Belongs to the DnaB/DnaD family.</text>
</comment>
<dbReference type="AlphaFoldDB" id="A0A1M5LEW1"/>
<dbReference type="InterPro" id="IPR036388">
    <property type="entry name" value="WH-like_DNA-bd_sf"/>
</dbReference>
<dbReference type="NCBIfam" id="TIGR01446">
    <property type="entry name" value="DnaD_dom"/>
    <property type="match status" value="1"/>
</dbReference>
<proteinExistence type="inferred from homology"/>
<reference evidence="6" key="1">
    <citation type="submission" date="2016-11" db="EMBL/GenBank/DDBJ databases">
        <authorList>
            <person name="Varghese N."/>
            <person name="Submissions S."/>
        </authorList>
    </citation>
    <scope>NUCLEOTIDE SEQUENCE [LARGE SCALE GENOMIC DNA]</scope>
    <source>
        <strain evidence="6">CGMCC 1.6496</strain>
    </source>
</reference>
<dbReference type="Gene3D" id="1.10.10.10">
    <property type="entry name" value="Winged helix-like DNA-binding domain superfamily/Winged helix DNA-binding domain"/>
    <property type="match status" value="1"/>
</dbReference>
<dbReference type="Pfam" id="PF21984">
    <property type="entry name" value="DnaD_N"/>
    <property type="match status" value="1"/>
</dbReference>
<evidence type="ECO:0000313" key="6">
    <source>
        <dbReference type="Proteomes" id="UP000184079"/>
    </source>
</evidence>
<dbReference type="EMBL" id="FQXD01000001">
    <property type="protein sequence ID" value="SHG63249.1"/>
    <property type="molecule type" value="Genomic_DNA"/>
</dbReference>
<sequence length="235" mass="27353">MFVIKKQSFSIQHLLNNQVPIPKELLTSYVSIGLDEKEVMLLIQLQRFMVERIDFPTPDQLTTFVTMKEQECAHLLRGLVQKGMLAIVQQEENDGKIKEAYDLNPLWDKLFQTEEDTKQDSDTSEGTIFILFEQEFGRPLSPFEIEMINAWLDEDQIAPSLVKAALRESVLMGKLNFKYIDRILREWKKKGIHSVEQARMSSKQFHARQNAPRSEGSSQSTRNSSFYYNWLEGED</sequence>
<dbReference type="InterPro" id="IPR034829">
    <property type="entry name" value="DnaD-like_sf"/>
</dbReference>
<evidence type="ECO:0000256" key="2">
    <source>
        <dbReference type="SAM" id="MobiDB-lite"/>
    </source>
</evidence>
<evidence type="ECO:0000313" key="5">
    <source>
        <dbReference type="EMBL" id="SHG63249.1"/>
    </source>
</evidence>
<gene>
    <name evidence="5" type="ORF">SAMN05421807_10198</name>
</gene>
<organism evidence="5 6">
    <name type="scientific">Virgibacillus chiguensis</name>
    <dbReference type="NCBI Taxonomy" id="411959"/>
    <lineage>
        <taxon>Bacteria</taxon>
        <taxon>Bacillati</taxon>
        <taxon>Bacillota</taxon>
        <taxon>Bacilli</taxon>
        <taxon>Bacillales</taxon>
        <taxon>Bacillaceae</taxon>
        <taxon>Virgibacillus</taxon>
    </lineage>
</organism>
<feature type="region of interest" description="Disordered" evidence="2">
    <location>
        <begin position="200"/>
        <end position="222"/>
    </location>
</feature>
<protein>
    <submittedName>
        <fullName evidence="5">DNA replication protein</fullName>
    </submittedName>
</protein>
<dbReference type="RefSeq" id="WP_170861684.1">
    <property type="nucleotide sequence ID" value="NZ_FQXD01000001.1"/>
</dbReference>
<dbReference type="PANTHER" id="PTHR37293">
    <property type="entry name" value="PHAGE REPLICATION PROTEIN-RELATED"/>
    <property type="match status" value="1"/>
</dbReference>
<evidence type="ECO:0000259" key="3">
    <source>
        <dbReference type="Pfam" id="PF07261"/>
    </source>
</evidence>